<dbReference type="Gene3D" id="3.30.1900.20">
    <property type="match status" value="2"/>
</dbReference>
<feature type="domain" description="Exonuclease" evidence="13">
    <location>
        <begin position="468"/>
        <end position="633"/>
    </location>
</feature>
<dbReference type="InterPro" id="IPR036397">
    <property type="entry name" value="RNaseH_sf"/>
</dbReference>
<protein>
    <recommendedName>
        <fullName evidence="11">DNA polymerase III PolC-type</fullName>
        <shortName evidence="11">PolIII</shortName>
        <ecNumber evidence="11">2.7.7.7</ecNumber>
    </recommendedName>
</protein>
<dbReference type="FunFam" id="3.30.420.10:FF:000045">
    <property type="entry name" value="3'-5' exonuclease DinG"/>
    <property type="match status" value="1"/>
</dbReference>
<evidence type="ECO:0000256" key="1">
    <source>
        <dbReference type="ARBA" id="ARBA00003452"/>
    </source>
</evidence>
<dbReference type="InterPro" id="IPR006308">
    <property type="entry name" value="Pol_III_a_PolC-type_gram_pos"/>
</dbReference>
<evidence type="ECO:0000256" key="10">
    <source>
        <dbReference type="ARBA" id="ARBA00049244"/>
    </source>
</evidence>
<dbReference type="SUPFAM" id="SSF53098">
    <property type="entry name" value="Ribonuclease H-like"/>
    <property type="match status" value="1"/>
</dbReference>
<keyword evidence="8 11" id="KW-0269">Exonuclease</keyword>
<dbReference type="Gene3D" id="2.40.50.140">
    <property type="entry name" value="Nucleic acid-binding proteins"/>
    <property type="match status" value="1"/>
</dbReference>
<evidence type="ECO:0000256" key="4">
    <source>
        <dbReference type="ARBA" id="ARBA00022695"/>
    </source>
</evidence>
<dbReference type="Gene3D" id="3.20.20.140">
    <property type="entry name" value="Metal-dependent hydrolases"/>
    <property type="match status" value="2"/>
</dbReference>
<dbReference type="NCBIfam" id="NF001688">
    <property type="entry name" value="PRK00448.1"/>
    <property type="match status" value="1"/>
</dbReference>
<feature type="compositionally biased region" description="Basic and acidic residues" evidence="12">
    <location>
        <begin position="195"/>
        <end position="239"/>
    </location>
</feature>
<dbReference type="CDD" id="cd06127">
    <property type="entry name" value="DEDDh"/>
    <property type="match status" value="1"/>
</dbReference>
<evidence type="ECO:0000313" key="15">
    <source>
        <dbReference type="EMBL" id="HJB30016.1"/>
    </source>
</evidence>
<dbReference type="GO" id="GO:0008408">
    <property type="term" value="F:3'-5' exonuclease activity"/>
    <property type="evidence" value="ECO:0007669"/>
    <property type="project" value="UniProtKB-UniRule"/>
</dbReference>
<organism evidence="15 16">
    <name type="scientific">Candidatus Blautia faecavium</name>
    <dbReference type="NCBI Taxonomy" id="2838487"/>
    <lineage>
        <taxon>Bacteria</taxon>
        <taxon>Bacillati</taxon>
        <taxon>Bacillota</taxon>
        <taxon>Clostridia</taxon>
        <taxon>Lachnospirales</taxon>
        <taxon>Lachnospiraceae</taxon>
        <taxon>Blautia</taxon>
    </lineage>
</organism>
<evidence type="ECO:0000256" key="9">
    <source>
        <dbReference type="ARBA" id="ARBA00022932"/>
    </source>
</evidence>
<dbReference type="InterPro" id="IPR028112">
    <property type="entry name" value="DNA_PolC-type_N_I"/>
</dbReference>
<name>A0A9D2RXR8_9FIRM</name>
<dbReference type="InterPro" id="IPR040982">
    <property type="entry name" value="DNA_pol3_finger"/>
</dbReference>
<evidence type="ECO:0000256" key="7">
    <source>
        <dbReference type="ARBA" id="ARBA00022801"/>
    </source>
</evidence>
<dbReference type="Gene3D" id="3.30.420.10">
    <property type="entry name" value="Ribonuclease H-like superfamily/Ribonuclease H"/>
    <property type="match status" value="1"/>
</dbReference>
<dbReference type="NCBIfam" id="TIGR00573">
    <property type="entry name" value="dnaq"/>
    <property type="match status" value="1"/>
</dbReference>
<dbReference type="Pfam" id="PF14579">
    <property type="entry name" value="HHH_6"/>
    <property type="match status" value="1"/>
</dbReference>
<keyword evidence="4 11" id="KW-0548">Nucleotidyltransferase</keyword>
<keyword evidence="2 11" id="KW-0963">Cytoplasm</keyword>
<dbReference type="Gene3D" id="1.10.150.700">
    <property type="entry name" value="PolC, middle finger domain"/>
    <property type="match status" value="1"/>
</dbReference>
<proteinExistence type="inferred from homology"/>
<reference evidence="15" key="1">
    <citation type="journal article" date="2021" name="PeerJ">
        <title>Extensive microbial diversity within the chicken gut microbiome revealed by metagenomics and culture.</title>
        <authorList>
            <person name="Gilroy R."/>
            <person name="Ravi A."/>
            <person name="Getino M."/>
            <person name="Pursley I."/>
            <person name="Horton D.L."/>
            <person name="Alikhan N.F."/>
            <person name="Baker D."/>
            <person name="Gharbi K."/>
            <person name="Hall N."/>
            <person name="Watson M."/>
            <person name="Adriaenssens E.M."/>
            <person name="Foster-Nyarko E."/>
            <person name="Jarju S."/>
            <person name="Secka A."/>
            <person name="Antonio M."/>
            <person name="Oren A."/>
            <person name="Chaudhuri R.R."/>
            <person name="La Ragione R."/>
            <person name="Hildebrand F."/>
            <person name="Pallen M.J."/>
        </authorList>
    </citation>
    <scope>NUCLEOTIDE SEQUENCE</scope>
    <source>
        <strain evidence="15">ChiSjej1B19-5720</strain>
    </source>
</reference>
<dbReference type="InterPro" id="IPR012337">
    <property type="entry name" value="RNaseH-like_sf"/>
</dbReference>
<dbReference type="PANTHER" id="PTHR32294:SF5">
    <property type="entry name" value="DNA POLYMERASE III POLC-TYPE"/>
    <property type="match status" value="1"/>
</dbReference>
<dbReference type="NCBIfam" id="TIGR01405">
    <property type="entry name" value="polC_Gram_pos"/>
    <property type="match status" value="1"/>
</dbReference>
<dbReference type="GO" id="GO:0005737">
    <property type="term" value="C:cytoplasm"/>
    <property type="evidence" value="ECO:0007669"/>
    <property type="project" value="UniProtKB-SubCell"/>
</dbReference>
<dbReference type="SMART" id="SM00481">
    <property type="entry name" value="POLIIIAc"/>
    <property type="match status" value="1"/>
</dbReference>
<evidence type="ECO:0000256" key="2">
    <source>
        <dbReference type="ARBA" id="ARBA00022490"/>
    </source>
</evidence>
<comment type="subcellular location">
    <subcellularLocation>
        <location evidence="11">Cytoplasm</location>
    </subcellularLocation>
</comment>
<keyword evidence="9 11" id="KW-0239">DNA-directed DNA polymerase</keyword>
<dbReference type="Pfam" id="PF02811">
    <property type="entry name" value="PHP"/>
    <property type="match status" value="1"/>
</dbReference>
<evidence type="ECO:0000256" key="8">
    <source>
        <dbReference type="ARBA" id="ARBA00022839"/>
    </source>
</evidence>
<feature type="region of interest" description="Disordered" evidence="12">
    <location>
        <begin position="193"/>
        <end position="251"/>
    </location>
</feature>
<comment type="caution">
    <text evidence="15">The sequence shown here is derived from an EMBL/GenBank/DDBJ whole genome shotgun (WGS) entry which is preliminary data.</text>
</comment>
<accession>A0A9D2RXR8</accession>
<reference evidence="15" key="2">
    <citation type="submission" date="2021-04" db="EMBL/GenBank/DDBJ databases">
        <authorList>
            <person name="Gilroy R."/>
        </authorList>
    </citation>
    <scope>NUCLEOTIDE SEQUENCE</scope>
    <source>
        <strain evidence="15">ChiSjej1B19-5720</strain>
    </source>
</reference>
<dbReference type="EC" id="2.7.7.7" evidence="11"/>
<dbReference type="Proteomes" id="UP000823842">
    <property type="component" value="Unassembled WGS sequence"/>
</dbReference>
<evidence type="ECO:0000259" key="13">
    <source>
        <dbReference type="SMART" id="SM00479"/>
    </source>
</evidence>
<dbReference type="GO" id="GO:0006261">
    <property type="term" value="P:DNA-templated DNA replication"/>
    <property type="evidence" value="ECO:0007669"/>
    <property type="project" value="UniProtKB-UniRule"/>
</dbReference>
<dbReference type="Pfam" id="PF00929">
    <property type="entry name" value="RNase_T"/>
    <property type="match status" value="1"/>
</dbReference>
<dbReference type="SMART" id="SM00479">
    <property type="entry name" value="EXOIII"/>
    <property type="match status" value="1"/>
</dbReference>
<dbReference type="GO" id="GO:0003677">
    <property type="term" value="F:DNA binding"/>
    <property type="evidence" value="ECO:0007669"/>
    <property type="project" value="UniProtKB-UniRule"/>
</dbReference>
<dbReference type="Pfam" id="PF17657">
    <property type="entry name" value="DNA_pol3_finger"/>
    <property type="match status" value="1"/>
</dbReference>
<evidence type="ECO:0000313" key="16">
    <source>
        <dbReference type="Proteomes" id="UP000823842"/>
    </source>
</evidence>
<dbReference type="PANTHER" id="PTHR32294">
    <property type="entry name" value="DNA POLYMERASE III SUBUNIT ALPHA"/>
    <property type="match status" value="1"/>
</dbReference>
<comment type="function">
    <text evidence="1 11">Required for replicative DNA synthesis. This DNA polymerase also exhibits 3' to 5' exonuclease activity.</text>
</comment>
<dbReference type="InterPro" id="IPR003141">
    <property type="entry name" value="Pol/His_phosphatase_N"/>
</dbReference>
<dbReference type="InterPro" id="IPR006054">
    <property type="entry name" value="DnaQ"/>
</dbReference>
<dbReference type="Pfam" id="PF14480">
    <property type="entry name" value="DNA_pol3_a_NI"/>
    <property type="match status" value="1"/>
</dbReference>
<evidence type="ECO:0000256" key="3">
    <source>
        <dbReference type="ARBA" id="ARBA00022679"/>
    </source>
</evidence>
<dbReference type="CDD" id="cd07309">
    <property type="entry name" value="PHP"/>
    <property type="match status" value="1"/>
</dbReference>
<dbReference type="SUPFAM" id="SSF50249">
    <property type="entry name" value="Nucleic acid-binding proteins"/>
    <property type="match status" value="1"/>
</dbReference>
<dbReference type="Gene3D" id="1.20.5.140">
    <property type="match status" value="1"/>
</dbReference>
<dbReference type="InterPro" id="IPR012340">
    <property type="entry name" value="NA-bd_OB-fold"/>
</dbReference>
<dbReference type="Gene3D" id="1.10.150.870">
    <property type="match status" value="1"/>
</dbReference>
<evidence type="ECO:0000259" key="14">
    <source>
        <dbReference type="SMART" id="SM00481"/>
    </source>
</evidence>
<dbReference type="GO" id="GO:0003887">
    <property type="term" value="F:DNA-directed DNA polymerase activity"/>
    <property type="evidence" value="ECO:0007669"/>
    <property type="project" value="UniProtKB-UniRule"/>
</dbReference>
<dbReference type="CDD" id="cd04484">
    <property type="entry name" value="polC_OBF"/>
    <property type="match status" value="1"/>
</dbReference>
<feature type="domain" description="Polymerase/histidinol phosphatase N-terminal" evidence="14">
    <location>
        <begin position="376"/>
        <end position="451"/>
    </location>
</feature>
<dbReference type="HAMAP" id="MF_00356">
    <property type="entry name" value="DNApol_PolC"/>
    <property type="match status" value="1"/>
</dbReference>
<dbReference type="InterPro" id="IPR004013">
    <property type="entry name" value="PHP_dom"/>
</dbReference>
<gene>
    <name evidence="11" type="primary">polC</name>
    <name evidence="15" type="ORF">IAA06_14680</name>
</gene>
<dbReference type="InterPro" id="IPR013520">
    <property type="entry name" value="Ribonucl_H"/>
</dbReference>
<dbReference type="EMBL" id="DWYZ01000283">
    <property type="protein sequence ID" value="HJB30016.1"/>
    <property type="molecule type" value="Genomic_DNA"/>
</dbReference>
<sequence length="1494" mass="169589">MEKDFFDVFPNLKLNDGLTELLEMSVVTKVSCNPEKTRIRVYIKSDRWIHKKHILELEKQIERQCFSGLNVSVTVIERFYLSGQHTPENFMEVYRPSMELELRNYNMLEYNLFKQAQITFPDTHSMNMILPDSVIAREKSEILVEYFHKVFCERCGMDLKVELKFVERPESKYRKNAELQIQQEVANVVKNAMHAKADSPKDAEENQQTKEKEKKKENTEKSHTGKNPGKDRHASEKQSQRGGFGSFRKDSNPDVIYGRDFEGEAIPLESITGEMGEVIIRGRVMEVETREIRNEKTILIYPVTDFTDSIVVKMFLRNEQVPEVTEHIKKGAFLKLRGVTTIDRFDSELTIGSVTGIKKIADFTHTRMDTSPQKRVELHCHTKMSDMDGVTDAKALVKRAYEWGHAAIAITDHGVVQSFPEANHCFDAWGGCVPKDSDFKVLYGMEAYLVDDLKGMVTNGKGQPMDGRFVVFDIETTGFSPLTCKIIEIGAVRVENGRITDRFSTFVNPKVPIPFRIEQLTSINDSMVMDAPTIAEVLPAFLDFCRDAVMVAHNADFDMSFIMENCRQQGFSDEFTYVDTVGMARFLLPALNRFKLDTVAKAVGVPLQNHHRAVDDAACTADIFVKFVQMLAERDIYDVDELNRQGAVSVDTVKKLPTYHAIILARNETGRVNLYKLVSKSHLKYYHRRPRVPKSVFLEHRDGLLIGSACEAGELYQALLRNASEQEIARLVSFYDYLEIQPLGNNKFMIADEKNDTVNSMEDLKELNRKIVKLGEQFQKPVVATCDVHFMDPQDEIYRRIIMAGNGFSDADEQAPLYLRTTEEMLEEFSYLGSEKAEEVVITNTNKIADMIEKISPIHPDKFPPVIENSDQDLKDICFKKAHEIYGEELPSIVEDRLNKELHSIISNGYAVMYIIAQKLVWKSNEDGYLVGSRGSVGSSLAATMAGITEVNPLPPHYICPECKYSDFDSPEVKKYAGMAGCDMPDKKCPRCGHEMKKEGFDIPFETFLGFKGDKEPDIDLNFSGEYQGQAHRYTEVIFGKGQTFKAGTIGTLAEKTAFGYVKNYFEERGQHKRYCEINRIVQGCTGIRRTTGQHPGGIIVLPKGEEIEKFTPVQHPANDVNSDIITTHFDYHSIDGNLLKLDILGHDDPTMIRMLEDLTGISAKTVPLDQKDVMSLFASTKALKITPEDIGGCKLGCLGIPEFGTDFAMQMLIDTKPKYFSDLVRIAGLSHGTDVWLGNAQVLIQEGKATISTAICTRDDIMIYLIGKGVESGLAFTIMESVRKGKGLRDEWIEEMKAHDVPDWYIWSCKLIKYMFPKAHAAAYVMMAYRIAWYKVFQPLAYYAAFFSIRATSFSYELMCMGRERLEYYMEEIRKKGDAATKKEQDTLKDMRIVQEMYARGFDFVPIDLYKADAHRFQIVGDKLMPALDTIDGLGEKAAEAVVEAAKEGKFLSKDDFRMRTKVSKTVIDLMDDLKLFGDIPNSNQMSLFDFTG</sequence>
<keyword evidence="3 11" id="KW-0808">Transferase</keyword>
<keyword evidence="7 11" id="KW-0378">Hydrolase</keyword>
<dbReference type="SUPFAM" id="SSF160975">
    <property type="entry name" value="AF1531-like"/>
    <property type="match status" value="1"/>
</dbReference>
<evidence type="ECO:0000256" key="5">
    <source>
        <dbReference type="ARBA" id="ARBA00022705"/>
    </source>
</evidence>
<dbReference type="InterPro" id="IPR029460">
    <property type="entry name" value="DNAPol_HHH"/>
</dbReference>
<comment type="similarity">
    <text evidence="11">Belongs to the DNA polymerase type-C family. PolC subfamily.</text>
</comment>
<evidence type="ECO:0000256" key="12">
    <source>
        <dbReference type="SAM" id="MobiDB-lite"/>
    </source>
</evidence>
<dbReference type="Gene3D" id="6.10.140.1510">
    <property type="match status" value="1"/>
</dbReference>
<dbReference type="InterPro" id="IPR011708">
    <property type="entry name" value="DNA_pol3_alpha_NTPase_dom"/>
</dbReference>
<evidence type="ECO:0000256" key="11">
    <source>
        <dbReference type="HAMAP-Rule" id="MF_00356"/>
    </source>
</evidence>
<dbReference type="Pfam" id="PF07733">
    <property type="entry name" value="DNA_pol3_alpha"/>
    <property type="match status" value="2"/>
</dbReference>
<keyword evidence="6 11" id="KW-0540">Nuclease</keyword>
<dbReference type="CDD" id="cd07435">
    <property type="entry name" value="PHP_PolIIIA_POLC"/>
    <property type="match status" value="1"/>
</dbReference>
<evidence type="ECO:0000256" key="6">
    <source>
        <dbReference type="ARBA" id="ARBA00022722"/>
    </source>
</evidence>
<keyword evidence="5 11" id="KW-0235">DNA replication</keyword>
<dbReference type="InterPro" id="IPR004805">
    <property type="entry name" value="DnaE2/DnaE/PolC"/>
</dbReference>
<comment type="catalytic activity">
    <reaction evidence="10 11">
        <text>DNA(n) + a 2'-deoxyribonucleoside 5'-triphosphate = DNA(n+1) + diphosphate</text>
        <dbReference type="Rhea" id="RHEA:22508"/>
        <dbReference type="Rhea" id="RHEA-COMP:17339"/>
        <dbReference type="Rhea" id="RHEA-COMP:17340"/>
        <dbReference type="ChEBI" id="CHEBI:33019"/>
        <dbReference type="ChEBI" id="CHEBI:61560"/>
        <dbReference type="ChEBI" id="CHEBI:173112"/>
        <dbReference type="EC" id="2.7.7.7"/>
    </reaction>
</comment>
<dbReference type="InterPro" id="IPR044923">
    <property type="entry name" value="PolC_middle_finger_sf"/>
</dbReference>